<evidence type="ECO:0000259" key="7">
    <source>
        <dbReference type="PROSITE" id="PS51184"/>
    </source>
</evidence>
<dbReference type="SMART" id="SM01014">
    <property type="entry name" value="ARID"/>
    <property type="match status" value="1"/>
</dbReference>
<feature type="region of interest" description="Disordered" evidence="3">
    <location>
        <begin position="285"/>
        <end position="335"/>
    </location>
</feature>
<dbReference type="InterPro" id="IPR003347">
    <property type="entry name" value="JmjC_dom"/>
</dbReference>
<dbReference type="Gene3D" id="2.60.120.650">
    <property type="entry name" value="Cupin"/>
    <property type="match status" value="1"/>
</dbReference>
<evidence type="ECO:0000256" key="1">
    <source>
        <dbReference type="ARBA" id="ARBA00004123"/>
    </source>
</evidence>
<evidence type="ECO:0000259" key="6">
    <source>
        <dbReference type="PROSITE" id="PS51183"/>
    </source>
</evidence>
<keyword evidence="4" id="KW-0472">Membrane</keyword>
<feature type="compositionally biased region" description="Acidic residues" evidence="3">
    <location>
        <begin position="1307"/>
        <end position="1320"/>
    </location>
</feature>
<feature type="compositionally biased region" description="Basic and acidic residues" evidence="3">
    <location>
        <begin position="445"/>
        <end position="461"/>
    </location>
</feature>
<evidence type="ECO:0008006" key="10">
    <source>
        <dbReference type="Google" id="ProtNLM"/>
    </source>
</evidence>
<feature type="domain" description="ARID" evidence="5">
    <location>
        <begin position="1192"/>
        <end position="1284"/>
    </location>
</feature>
<dbReference type="InterPro" id="IPR001606">
    <property type="entry name" value="ARID_dom"/>
</dbReference>
<dbReference type="GO" id="GO:0005634">
    <property type="term" value="C:nucleus"/>
    <property type="evidence" value="ECO:0007669"/>
    <property type="project" value="UniProtKB-SubCell"/>
</dbReference>
<feature type="compositionally biased region" description="Basic and acidic residues" evidence="3">
    <location>
        <begin position="549"/>
        <end position="561"/>
    </location>
</feature>
<dbReference type="Gene3D" id="1.10.150.60">
    <property type="entry name" value="ARID DNA-binding domain"/>
    <property type="match status" value="1"/>
</dbReference>
<dbReference type="InterPro" id="IPR036431">
    <property type="entry name" value="ARID_dom_sf"/>
</dbReference>
<feature type="transmembrane region" description="Helical" evidence="4">
    <location>
        <begin position="30"/>
        <end position="55"/>
    </location>
</feature>
<evidence type="ECO:0000313" key="8">
    <source>
        <dbReference type="EMBL" id="CAB3362180.1"/>
    </source>
</evidence>
<feature type="domain" description="JmjN" evidence="6">
    <location>
        <begin position="1128"/>
        <end position="1169"/>
    </location>
</feature>
<feature type="region of interest" description="Disordered" evidence="3">
    <location>
        <begin position="847"/>
        <end position="971"/>
    </location>
</feature>
<dbReference type="InterPro" id="IPR003349">
    <property type="entry name" value="JmjN"/>
</dbReference>
<feature type="region of interest" description="Disordered" evidence="3">
    <location>
        <begin position="356"/>
        <end position="397"/>
    </location>
</feature>
<keyword evidence="4" id="KW-0812">Transmembrane</keyword>
<gene>
    <name evidence="8" type="ORF">CLODIP_2_CD05025</name>
</gene>
<dbReference type="PROSITE" id="PS51184">
    <property type="entry name" value="JMJC"/>
    <property type="match status" value="1"/>
</dbReference>
<dbReference type="Pfam" id="PF02928">
    <property type="entry name" value="zf-C5HC2"/>
    <property type="match status" value="1"/>
</dbReference>
<dbReference type="SUPFAM" id="SSF46774">
    <property type="entry name" value="ARID-like"/>
    <property type="match status" value="1"/>
</dbReference>
<feature type="compositionally biased region" description="Polar residues" evidence="3">
    <location>
        <begin position="356"/>
        <end position="372"/>
    </location>
</feature>
<name>A0A8S1BZJ1_9INSE</name>
<evidence type="ECO:0000256" key="4">
    <source>
        <dbReference type="SAM" id="Phobius"/>
    </source>
</evidence>
<dbReference type="PROSITE" id="PS51011">
    <property type="entry name" value="ARID"/>
    <property type="match status" value="1"/>
</dbReference>
<feature type="domain" description="JmjC" evidence="7">
    <location>
        <begin position="1393"/>
        <end position="1558"/>
    </location>
</feature>
<feature type="region of interest" description="Disordered" evidence="3">
    <location>
        <begin position="425"/>
        <end position="517"/>
    </location>
</feature>
<feature type="region of interest" description="Disordered" evidence="3">
    <location>
        <begin position="1013"/>
        <end position="1120"/>
    </location>
</feature>
<evidence type="ECO:0000259" key="5">
    <source>
        <dbReference type="PROSITE" id="PS51011"/>
    </source>
</evidence>
<dbReference type="GO" id="GO:0010468">
    <property type="term" value="P:regulation of gene expression"/>
    <property type="evidence" value="ECO:0007669"/>
    <property type="project" value="TreeGrafter"/>
</dbReference>
<dbReference type="Pfam" id="PF02375">
    <property type="entry name" value="JmjN"/>
    <property type="match status" value="1"/>
</dbReference>
<comment type="subcellular location">
    <subcellularLocation>
        <location evidence="1">Nucleus</location>
    </subcellularLocation>
</comment>
<feature type="region of interest" description="Disordered" evidence="3">
    <location>
        <begin position="543"/>
        <end position="579"/>
    </location>
</feature>
<dbReference type="EMBL" id="CADEPI010000008">
    <property type="protein sequence ID" value="CAB3362180.1"/>
    <property type="molecule type" value="Genomic_DNA"/>
</dbReference>
<feature type="compositionally biased region" description="Basic and acidic residues" evidence="3">
    <location>
        <begin position="320"/>
        <end position="335"/>
    </location>
</feature>
<dbReference type="OrthoDB" id="8951118at2759"/>
<feature type="region of interest" description="Disordered" evidence="3">
    <location>
        <begin position="1295"/>
        <end position="1321"/>
    </location>
</feature>
<dbReference type="GO" id="GO:0003677">
    <property type="term" value="F:DNA binding"/>
    <property type="evidence" value="ECO:0007669"/>
    <property type="project" value="InterPro"/>
</dbReference>
<feature type="compositionally biased region" description="Low complexity" evidence="3">
    <location>
        <begin position="866"/>
        <end position="877"/>
    </location>
</feature>
<keyword evidence="2" id="KW-0539">Nucleus</keyword>
<feature type="compositionally biased region" description="Basic and acidic residues" evidence="3">
    <location>
        <begin position="425"/>
        <end position="435"/>
    </location>
</feature>
<proteinExistence type="predicted"/>
<feature type="region of interest" description="Disordered" evidence="3">
    <location>
        <begin position="213"/>
        <end position="239"/>
    </location>
</feature>
<feature type="compositionally biased region" description="Low complexity" evidence="3">
    <location>
        <begin position="1061"/>
        <end position="1070"/>
    </location>
</feature>
<feature type="compositionally biased region" description="Low complexity" evidence="3">
    <location>
        <begin position="909"/>
        <end position="918"/>
    </location>
</feature>
<dbReference type="Pfam" id="PF02373">
    <property type="entry name" value="JmjC"/>
    <property type="match status" value="1"/>
</dbReference>
<feature type="compositionally biased region" description="Basic and acidic residues" evidence="3">
    <location>
        <begin position="478"/>
        <end position="503"/>
    </location>
</feature>
<dbReference type="Pfam" id="PF01388">
    <property type="entry name" value="ARID"/>
    <property type="match status" value="1"/>
</dbReference>
<keyword evidence="9" id="KW-1185">Reference proteome</keyword>
<dbReference type="SMART" id="SM00545">
    <property type="entry name" value="JmjN"/>
    <property type="match status" value="1"/>
</dbReference>
<dbReference type="PANTHER" id="PTHR10694">
    <property type="entry name" value="LYSINE-SPECIFIC DEMETHYLASE"/>
    <property type="match status" value="1"/>
</dbReference>
<feature type="region of interest" description="Disordered" evidence="3">
    <location>
        <begin position="643"/>
        <end position="665"/>
    </location>
</feature>
<comment type="caution">
    <text evidence="8">The sequence shown here is derived from an EMBL/GenBank/DDBJ whole genome shotgun (WGS) entry which is preliminary data.</text>
</comment>
<dbReference type="PROSITE" id="PS51183">
    <property type="entry name" value="JMJN"/>
    <property type="match status" value="1"/>
</dbReference>
<dbReference type="SUPFAM" id="SSF51197">
    <property type="entry name" value="Clavaminate synthase-like"/>
    <property type="match status" value="1"/>
</dbReference>
<dbReference type="PANTHER" id="PTHR10694:SF113">
    <property type="entry name" value="PROTEIN JUMONJI"/>
    <property type="match status" value="1"/>
</dbReference>
<dbReference type="InterPro" id="IPR004198">
    <property type="entry name" value="Znf_C5HC2"/>
</dbReference>
<reference evidence="8 9" key="1">
    <citation type="submission" date="2020-04" db="EMBL/GenBank/DDBJ databases">
        <authorList>
            <person name="Alioto T."/>
            <person name="Alioto T."/>
            <person name="Gomez Garrido J."/>
        </authorList>
    </citation>
    <scope>NUCLEOTIDE SEQUENCE [LARGE SCALE GENOMIC DNA]</scope>
</reference>
<sequence length="1712" mass="190530">MKEPLQSYSRAKLDAADLVTRQQKQPSSRFLFIVGYIFLLIRCIKFGVCSALRYIEKRTKVHAQRKFAQGSSLSSPALTPVKDKSKANGSAPEPLAEMIPAKRPKTTDFLTFLCLRGSSFLPSRLNFFNTPPPVANNDPEPVINGHATQKSPPAKAEKAVLELPMNRKAKEVVKGTKKASTTSTVQALKKKYQEQRLTCKTRSGVLNKLAQKAKDKSLSRTRSGAVVEKKPPPKETVLPPKPAKIVKAKLLAKASPEKALTSQRRSTRSSGIGVELVRPADPVVKKSKVTGRVGLRSGGRPKPKETEEMEESSSEDEKEVEVKKPKIVEKPKTGKEVPVKKVIDQVAKKPLIVAKTVQQNKARLQTRSSVSNPPEKRMASNSPSPPPPRKPRWRQTKEQAKIYMELWDMNPDDDDDAIALYSFPDIRRQSVEKRSHSPASKKRKVEAEKLSKESAKNETQKQKFVNKIPCKTTVTPKPAKEMKKSEPEKIAQPKKVIEKKKQDVQNPSPVAMRKTRGSVLTETLRFSDSEDEMLDKKIMKKVEGRKRKAEKEDKELVREKSPAPATTRRATKANADKIKAQSMSQLVRFTKKKFLTVRKTTEECIQKLMANTLERLNKQEEEEPDKIDSDVIEEPVIQNFDLSYSKNKEQEKQKSHANRKDLEMKKNELNLGKELVAKKSASVVPPPAKLIPKAGDKFYAKKTASIYPPSPAKLKRLTKSVMEKTAAKEKADKEIRKSTEVKIAPKPAPDTIKMKPEEVKVVASPAPSKTVQSSQSRQISAPNFVMINSTTQDVLLIPSVPAVSSPSKYFVCRKDNAAVGVQYMMVPTGKVVLPVTAPLQQVEVKKPVVKKQEHTPKIDEPKKTKTASTPQSTSSTSGVASGKKSVPDKDPEEETPASPPFRRKKEESSPSSSQKQTSIAVQVNLDETVVEPSFNSLKSSTGTPPSKSTQKVEEKSGTEGPILKESMQPKLVTSVPGKFSAPLNATGLVRSSQHPTATVGKAAVKPVQSKCALHAGKSDAKAPAGPTPAQKSDSSATSSSKTPQSDNSMQAAKKPQQPEPSASTSKSSASIPRSVTPKSGGAKKAPLQRQGSIGSSSKEAKATRLFEPQSTPNKFPASGGSKGTVFEAPVFYPTEKEFQDPFEYIEKISSQAEQFGICRIVPPSSFKPECKVSDDMRFMAYNQYVHKMVSRWGPNAKETAAIKKLLKKQNVAYTHPPWIGGMEIDLPKFSQTVRSLGGLKGVIEKKRWQKVADAMKIPKSAQDRVSKLDDIYCQFLLAYDTLSPGEKQELLDEVEREWDERQKEENANDDDDENFDDNEECITKGRNMPLSAFYRIARNTMSMWFKTPEPSAAEVEAEYWRITRERTNHVCVHSGSIDSGVWGYGFPTNKNSSCAKHPWNLKVLSNNSGTILRSMGSVMGVTVPTLHVGMLFSTFCWYRDPHGLPWIEYLHTGASKIWYGIPNSHSTSFKNAMRTIVPRYCRDKTIWLPSDSSMVPPEQLISHGVSLCRTVQEPGQFILIFPKAFTSSVSTGYLVSESVYFAQPKWLKTAQEIFKELKDSNEPTMFSLERLLFSVAEDNRCHADVLKLALPLLKAIVEREETLRDTLKNIGLKSSERLPLPDSSKKARSNTEEDNEYECEICRANLYLSMMTNPQEEAVYCLPHAIANLNKKKHQIKNSKLLYTYDLEELKEIVLTVEDRIESKSSKKSTGK</sequence>
<dbReference type="SMART" id="SM00501">
    <property type="entry name" value="BRIGHT"/>
    <property type="match status" value="1"/>
</dbReference>
<feature type="compositionally biased region" description="Basic and acidic residues" evidence="3">
    <location>
        <begin position="847"/>
        <end position="863"/>
    </location>
</feature>
<evidence type="ECO:0000256" key="2">
    <source>
        <dbReference type="ARBA" id="ARBA00023242"/>
    </source>
</evidence>
<keyword evidence="4" id="KW-1133">Transmembrane helix</keyword>
<dbReference type="CDD" id="cd16870">
    <property type="entry name" value="ARID_JARD2"/>
    <property type="match status" value="1"/>
</dbReference>
<dbReference type="GO" id="GO:0000785">
    <property type="term" value="C:chromatin"/>
    <property type="evidence" value="ECO:0007669"/>
    <property type="project" value="TreeGrafter"/>
</dbReference>
<feature type="compositionally biased region" description="Low complexity" evidence="3">
    <location>
        <begin position="936"/>
        <end position="949"/>
    </location>
</feature>
<feature type="compositionally biased region" description="Basic and acidic residues" evidence="3">
    <location>
        <begin position="646"/>
        <end position="665"/>
    </location>
</feature>
<evidence type="ECO:0000256" key="3">
    <source>
        <dbReference type="SAM" id="MobiDB-lite"/>
    </source>
</evidence>
<protein>
    <recommendedName>
        <fullName evidence="10">Protein Jumonji</fullName>
    </recommendedName>
</protein>
<feature type="region of interest" description="Disordered" evidence="3">
    <location>
        <begin position="73"/>
        <end position="98"/>
    </location>
</feature>
<dbReference type="GO" id="GO:0006338">
    <property type="term" value="P:chromatin remodeling"/>
    <property type="evidence" value="ECO:0007669"/>
    <property type="project" value="TreeGrafter"/>
</dbReference>
<dbReference type="Proteomes" id="UP000494165">
    <property type="component" value="Unassembled WGS sequence"/>
</dbReference>
<dbReference type="FunFam" id="1.10.150.60:FF:000012">
    <property type="entry name" value="Blast:Protein Jumonji"/>
    <property type="match status" value="1"/>
</dbReference>
<feature type="compositionally biased region" description="Acidic residues" evidence="3">
    <location>
        <begin position="307"/>
        <end position="319"/>
    </location>
</feature>
<organism evidence="8 9">
    <name type="scientific">Cloeon dipterum</name>
    <dbReference type="NCBI Taxonomy" id="197152"/>
    <lineage>
        <taxon>Eukaryota</taxon>
        <taxon>Metazoa</taxon>
        <taxon>Ecdysozoa</taxon>
        <taxon>Arthropoda</taxon>
        <taxon>Hexapoda</taxon>
        <taxon>Insecta</taxon>
        <taxon>Pterygota</taxon>
        <taxon>Palaeoptera</taxon>
        <taxon>Ephemeroptera</taxon>
        <taxon>Pisciforma</taxon>
        <taxon>Baetidae</taxon>
        <taxon>Cloeon</taxon>
    </lineage>
</organism>
<feature type="region of interest" description="Disordered" evidence="3">
    <location>
        <begin position="986"/>
        <end position="1005"/>
    </location>
</feature>
<dbReference type="SMART" id="SM00558">
    <property type="entry name" value="JmjC"/>
    <property type="match status" value="1"/>
</dbReference>
<accession>A0A8S1BZJ1</accession>
<evidence type="ECO:0000313" key="9">
    <source>
        <dbReference type="Proteomes" id="UP000494165"/>
    </source>
</evidence>
<feature type="compositionally biased region" description="Low complexity" evidence="3">
    <location>
        <begin position="1028"/>
        <end position="1046"/>
    </location>
</feature>